<evidence type="ECO:0008006" key="7">
    <source>
        <dbReference type="Google" id="ProtNLM"/>
    </source>
</evidence>
<evidence type="ECO:0000256" key="4">
    <source>
        <dbReference type="ARBA" id="ARBA00022801"/>
    </source>
</evidence>
<keyword evidence="3" id="KW-0064">Aspartyl protease</keyword>
<dbReference type="Proteomes" id="UP000051861">
    <property type="component" value="Unassembled WGS sequence"/>
</dbReference>
<dbReference type="PRINTS" id="PR00446">
    <property type="entry name" value="HYDRGNUPTAKE"/>
</dbReference>
<evidence type="ECO:0000256" key="1">
    <source>
        <dbReference type="ARBA" id="ARBA00006814"/>
    </source>
</evidence>
<protein>
    <recommendedName>
        <fullName evidence="7">Hydrogenase 3 maturation protease</fullName>
    </recommendedName>
</protein>
<reference evidence="5 6" key="1">
    <citation type="journal article" date="2015" name="Microbiome">
        <title>Genomic resolution of linkages in carbon, nitrogen, and sulfur cycling among widespread estuary sediment bacteria.</title>
        <authorList>
            <person name="Baker B.J."/>
            <person name="Lazar C.S."/>
            <person name="Teske A.P."/>
            <person name="Dick G.J."/>
        </authorList>
    </citation>
    <scope>NUCLEOTIDE SEQUENCE [LARGE SCALE GENOMIC DNA]</scope>
    <source>
        <strain evidence="5">DG_54_3</strain>
    </source>
</reference>
<dbReference type="InterPro" id="IPR004420">
    <property type="entry name" value="Pept_A31_hyd_mat_HycI"/>
</dbReference>
<dbReference type="EMBL" id="LIZX01000015">
    <property type="protein sequence ID" value="KPJ69731.1"/>
    <property type="molecule type" value="Genomic_DNA"/>
</dbReference>
<dbReference type="AlphaFoldDB" id="A0A0S7Y5B9"/>
<comment type="similarity">
    <text evidence="1">Belongs to the peptidase A31 family.</text>
</comment>
<dbReference type="InterPro" id="IPR023430">
    <property type="entry name" value="Pept_HybD-like_dom_sf"/>
</dbReference>
<gene>
    <name evidence="5" type="ORF">AMJ44_02615</name>
</gene>
<dbReference type="NCBIfam" id="TIGR00072">
    <property type="entry name" value="hydrog_prot"/>
    <property type="match status" value="1"/>
</dbReference>
<evidence type="ECO:0000313" key="5">
    <source>
        <dbReference type="EMBL" id="KPJ69731.1"/>
    </source>
</evidence>
<accession>A0A0S7Y5B9</accession>
<proteinExistence type="inferred from homology"/>
<sequence>MLPKLKGKVLILGIGNPMKQDDGAGPAAIAELKTQNSKLKNNVELLDAGIAPENYSGKIKQIRPDTLVIVDAIDFGEKAGSIKVIEAERIGSQSLSTHNVSLKTFVDYLKTDLSDLEVIVVGIQPKTANFGEGLSPEVEKAVDELCTSLV</sequence>
<dbReference type="NCBIfam" id="TIGR00142">
    <property type="entry name" value="hycI"/>
    <property type="match status" value="1"/>
</dbReference>
<dbReference type="PANTHER" id="PTHR30302">
    <property type="entry name" value="HYDROGENASE 1 MATURATION PROTEASE"/>
    <property type="match status" value="1"/>
</dbReference>
<evidence type="ECO:0000256" key="2">
    <source>
        <dbReference type="ARBA" id="ARBA00022670"/>
    </source>
</evidence>
<dbReference type="Gene3D" id="3.40.50.1450">
    <property type="entry name" value="HybD-like"/>
    <property type="match status" value="1"/>
</dbReference>
<dbReference type="PANTHER" id="PTHR30302:SF1">
    <property type="entry name" value="HYDROGENASE 2 MATURATION PROTEASE"/>
    <property type="match status" value="1"/>
</dbReference>
<dbReference type="Pfam" id="PF01750">
    <property type="entry name" value="HycI"/>
    <property type="match status" value="1"/>
</dbReference>
<name>A0A0S7Y5B9_UNCSA</name>
<dbReference type="CDD" id="cd06067">
    <property type="entry name" value="H2MP_MemB-H2evol"/>
    <property type="match status" value="1"/>
</dbReference>
<evidence type="ECO:0000256" key="3">
    <source>
        <dbReference type="ARBA" id="ARBA00022750"/>
    </source>
</evidence>
<keyword evidence="2" id="KW-0645">Protease</keyword>
<dbReference type="SUPFAM" id="SSF53163">
    <property type="entry name" value="HybD-like"/>
    <property type="match status" value="1"/>
</dbReference>
<evidence type="ECO:0000313" key="6">
    <source>
        <dbReference type="Proteomes" id="UP000051861"/>
    </source>
</evidence>
<keyword evidence="4" id="KW-0378">Hydrolase</keyword>
<dbReference type="GO" id="GO:0008047">
    <property type="term" value="F:enzyme activator activity"/>
    <property type="evidence" value="ECO:0007669"/>
    <property type="project" value="InterPro"/>
</dbReference>
<dbReference type="InterPro" id="IPR000671">
    <property type="entry name" value="Peptidase_A31"/>
</dbReference>
<organism evidence="5 6">
    <name type="scientific">candidate division WOR-1 bacterium DG_54_3</name>
    <dbReference type="NCBI Taxonomy" id="1703775"/>
    <lineage>
        <taxon>Bacteria</taxon>
        <taxon>Bacillati</taxon>
        <taxon>Saganbacteria</taxon>
    </lineage>
</organism>
<dbReference type="GO" id="GO:0004190">
    <property type="term" value="F:aspartic-type endopeptidase activity"/>
    <property type="evidence" value="ECO:0007669"/>
    <property type="project" value="UniProtKB-KW"/>
</dbReference>
<dbReference type="GO" id="GO:0016485">
    <property type="term" value="P:protein processing"/>
    <property type="evidence" value="ECO:0007669"/>
    <property type="project" value="TreeGrafter"/>
</dbReference>
<comment type="caution">
    <text evidence="5">The sequence shown here is derived from an EMBL/GenBank/DDBJ whole genome shotgun (WGS) entry which is preliminary data.</text>
</comment>